<feature type="domain" description="HTH lysR-type" evidence="5">
    <location>
        <begin position="29"/>
        <end position="86"/>
    </location>
</feature>
<dbReference type="SUPFAM" id="SSF53850">
    <property type="entry name" value="Periplasmic binding protein-like II"/>
    <property type="match status" value="1"/>
</dbReference>
<name>A0ABV9CGM9_9ACTN</name>
<dbReference type="Gene3D" id="3.40.190.10">
    <property type="entry name" value="Periplasmic binding protein-like II"/>
    <property type="match status" value="2"/>
</dbReference>
<evidence type="ECO:0000313" key="6">
    <source>
        <dbReference type="EMBL" id="MFC4531840.1"/>
    </source>
</evidence>
<keyword evidence="4" id="KW-0804">Transcription</keyword>
<dbReference type="Pfam" id="PF00126">
    <property type="entry name" value="HTH_1"/>
    <property type="match status" value="1"/>
</dbReference>
<dbReference type="PANTHER" id="PTHR30346">
    <property type="entry name" value="TRANSCRIPTIONAL DUAL REGULATOR HCAR-RELATED"/>
    <property type="match status" value="1"/>
</dbReference>
<evidence type="ECO:0000259" key="5">
    <source>
        <dbReference type="PROSITE" id="PS50931"/>
    </source>
</evidence>
<dbReference type="CDD" id="cd08414">
    <property type="entry name" value="PBP2_LTTR_aromatics_like"/>
    <property type="match status" value="1"/>
</dbReference>
<dbReference type="SUPFAM" id="SSF46785">
    <property type="entry name" value="Winged helix' DNA-binding domain"/>
    <property type="match status" value="1"/>
</dbReference>
<dbReference type="RefSeq" id="WP_380840516.1">
    <property type="nucleotide sequence ID" value="NZ_JBHSFP010000007.1"/>
</dbReference>
<accession>A0ABV9CGM9</accession>
<keyword evidence="3" id="KW-0238">DNA-binding</keyword>
<proteinExistence type="inferred from homology"/>
<protein>
    <submittedName>
        <fullName evidence="6">LysR substrate-binding domain-containing protein</fullName>
    </submittedName>
</protein>
<comment type="similarity">
    <text evidence="1">Belongs to the LysR transcriptional regulatory family.</text>
</comment>
<evidence type="ECO:0000256" key="1">
    <source>
        <dbReference type="ARBA" id="ARBA00009437"/>
    </source>
</evidence>
<evidence type="ECO:0000256" key="3">
    <source>
        <dbReference type="ARBA" id="ARBA00023125"/>
    </source>
</evidence>
<dbReference type="Pfam" id="PF03466">
    <property type="entry name" value="LysR_substrate"/>
    <property type="match status" value="1"/>
</dbReference>
<dbReference type="InterPro" id="IPR000847">
    <property type="entry name" value="LysR_HTH_N"/>
</dbReference>
<dbReference type="Gene3D" id="1.10.10.10">
    <property type="entry name" value="Winged helix-like DNA-binding domain superfamily/Winged helix DNA-binding domain"/>
    <property type="match status" value="1"/>
</dbReference>
<evidence type="ECO:0000256" key="2">
    <source>
        <dbReference type="ARBA" id="ARBA00023015"/>
    </source>
</evidence>
<dbReference type="InterPro" id="IPR036388">
    <property type="entry name" value="WH-like_DNA-bd_sf"/>
</dbReference>
<dbReference type="PANTHER" id="PTHR30346:SF0">
    <property type="entry name" value="HCA OPERON TRANSCRIPTIONAL ACTIVATOR HCAR"/>
    <property type="match status" value="1"/>
</dbReference>
<evidence type="ECO:0000313" key="7">
    <source>
        <dbReference type="Proteomes" id="UP001596004"/>
    </source>
</evidence>
<reference evidence="7" key="1">
    <citation type="journal article" date="2019" name="Int. J. Syst. Evol. Microbiol.">
        <title>The Global Catalogue of Microorganisms (GCM) 10K type strain sequencing project: providing services to taxonomists for standard genome sequencing and annotation.</title>
        <authorList>
            <consortium name="The Broad Institute Genomics Platform"/>
            <consortium name="The Broad Institute Genome Sequencing Center for Infectious Disease"/>
            <person name="Wu L."/>
            <person name="Ma J."/>
        </authorList>
    </citation>
    <scope>NUCLEOTIDE SEQUENCE [LARGE SCALE GENOMIC DNA]</scope>
    <source>
        <strain evidence="7">CGMCC 4.7132</strain>
    </source>
</reference>
<organism evidence="6 7">
    <name type="scientific">Sphaerisporangium dianthi</name>
    <dbReference type="NCBI Taxonomy" id="1436120"/>
    <lineage>
        <taxon>Bacteria</taxon>
        <taxon>Bacillati</taxon>
        <taxon>Actinomycetota</taxon>
        <taxon>Actinomycetes</taxon>
        <taxon>Streptosporangiales</taxon>
        <taxon>Streptosporangiaceae</taxon>
        <taxon>Sphaerisporangium</taxon>
    </lineage>
</organism>
<sequence>MTPALGPTHAAKDFRSHTDIVHGATRSEVSTHQIRLFLALAEELHFGRAAARLCMTQPALSRQIQALERRLGVPLFVREGRAVRLSDAGHALRGEAQAVVDATHRLREKADQWVRTLTGHLVVGTFAAESAMPYAQPILRNLRTRHPHLSIEVRTSNVTCHLTQLLEGRVDVAFLRPPVPAGVQLLRLSSEPRVACVSADDPLAGRDSVSVTDFAGHTFPDYPPQIPRPWRNHWAEDPRPDGTPVRYGPVFHDLEDLLLAIARGEVVSFIPEAARRLFPRPGVRYLDVIDLSPCTSALGWLAAHGDRPVVAAAREAAASWLRSTAL</sequence>
<comment type="caution">
    <text evidence="6">The sequence shown here is derived from an EMBL/GenBank/DDBJ whole genome shotgun (WGS) entry which is preliminary data.</text>
</comment>
<dbReference type="InterPro" id="IPR036390">
    <property type="entry name" value="WH_DNA-bd_sf"/>
</dbReference>
<gene>
    <name evidence="6" type="ORF">ACFO60_13775</name>
</gene>
<dbReference type="Proteomes" id="UP001596004">
    <property type="component" value="Unassembled WGS sequence"/>
</dbReference>
<keyword evidence="2" id="KW-0805">Transcription regulation</keyword>
<dbReference type="PRINTS" id="PR00039">
    <property type="entry name" value="HTHLYSR"/>
</dbReference>
<keyword evidence="7" id="KW-1185">Reference proteome</keyword>
<dbReference type="EMBL" id="JBHSFP010000007">
    <property type="protein sequence ID" value="MFC4531840.1"/>
    <property type="molecule type" value="Genomic_DNA"/>
</dbReference>
<dbReference type="PROSITE" id="PS50931">
    <property type="entry name" value="HTH_LYSR"/>
    <property type="match status" value="1"/>
</dbReference>
<evidence type="ECO:0000256" key="4">
    <source>
        <dbReference type="ARBA" id="ARBA00023163"/>
    </source>
</evidence>
<dbReference type="InterPro" id="IPR005119">
    <property type="entry name" value="LysR_subst-bd"/>
</dbReference>